<dbReference type="EMBL" id="AWFF01000065">
    <property type="protein sequence ID" value="KCZ52580.1"/>
    <property type="molecule type" value="Genomic_DNA"/>
</dbReference>
<dbReference type="AlphaFoldDB" id="A0A062U8T9"/>
<keyword evidence="3" id="KW-1185">Reference proteome</keyword>
<organism evidence="2 3">
    <name type="scientific">Hyphomonas beringensis</name>
    <dbReference type="NCBI Taxonomy" id="1280946"/>
    <lineage>
        <taxon>Bacteria</taxon>
        <taxon>Pseudomonadati</taxon>
        <taxon>Pseudomonadota</taxon>
        <taxon>Alphaproteobacteria</taxon>
        <taxon>Hyphomonadales</taxon>
        <taxon>Hyphomonadaceae</taxon>
        <taxon>Hyphomonas</taxon>
    </lineage>
</organism>
<comment type="caution">
    <text evidence="2">The sequence shown here is derived from an EMBL/GenBank/DDBJ whole genome shotgun (WGS) entry which is preliminary data.</text>
</comment>
<evidence type="ECO:0000256" key="1">
    <source>
        <dbReference type="SAM" id="MobiDB-lite"/>
    </source>
</evidence>
<proteinExistence type="predicted"/>
<feature type="region of interest" description="Disordered" evidence="1">
    <location>
        <begin position="1"/>
        <end position="30"/>
    </location>
</feature>
<name>A0A062U8T9_9PROT</name>
<accession>A0A062U8T9</accession>
<evidence type="ECO:0000313" key="3">
    <source>
        <dbReference type="Proteomes" id="UP000027037"/>
    </source>
</evidence>
<evidence type="ECO:0000313" key="2">
    <source>
        <dbReference type="EMBL" id="KCZ52580.1"/>
    </source>
</evidence>
<protein>
    <submittedName>
        <fullName evidence="2">Uncharacterized protein</fullName>
    </submittedName>
</protein>
<sequence length="30" mass="3206">MSWQRTVPEGGKSRKARKAGLGDAGNSFRG</sequence>
<reference evidence="2 3" key="1">
    <citation type="journal article" date="2014" name="Antonie Van Leeuwenhoek">
        <title>Hyphomonas beringensis sp. nov. and Hyphomonas chukchiensis sp. nov., isolated from surface seawater of the Bering Sea and Chukchi Sea.</title>
        <authorList>
            <person name="Li C."/>
            <person name="Lai Q."/>
            <person name="Li G."/>
            <person name="Dong C."/>
            <person name="Wang J."/>
            <person name="Liao Y."/>
            <person name="Shao Z."/>
        </authorList>
    </citation>
    <scope>NUCLEOTIDE SEQUENCE [LARGE SCALE GENOMIC DNA]</scope>
    <source>
        <strain evidence="2 3">25B14_1</strain>
    </source>
</reference>
<gene>
    <name evidence="2" type="ORF">HY29_04690</name>
</gene>
<dbReference type="Proteomes" id="UP000027037">
    <property type="component" value="Unassembled WGS sequence"/>
</dbReference>